<dbReference type="PANTHER" id="PTHR46026">
    <property type="entry name" value="RHO-TYPE GUANINE NUCLEOTIDE EXCHANGE FACTOR, ISOFORM F"/>
    <property type="match status" value="1"/>
</dbReference>
<dbReference type="SMART" id="SM00326">
    <property type="entry name" value="SH3"/>
    <property type="match status" value="1"/>
</dbReference>
<evidence type="ECO:0000256" key="2">
    <source>
        <dbReference type="PROSITE-ProRule" id="PRU00192"/>
    </source>
</evidence>
<evidence type="ECO:0000313" key="6">
    <source>
        <dbReference type="Proteomes" id="UP001152885"/>
    </source>
</evidence>
<name>A0A9W4TUK2_9ASCO</name>
<dbReference type="PANTHER" id="PTHR46026:SF1">
    <property type="entry name" value="RHO-TYPE GUANINE NUCLEOTIDE EXCHANGE FACTOR, ISOFORM F"/>
    <property type="match status" value="1"/>
</dbReference>
<feature type="compositionally biased region" description="Basic and acidic residues" evidence="3">
    <location>
        <begin position="218"/>
        <end position="232"/>
    </location>
</feature>
<dbReference type="PRINTS" id="PR00499">
    <property type="entry name" value="P67PHOX"/>
</dbReference>
<sequence>MTEPNPPFKVKAIYDYKSDYEDDLPFETGQIITVIEIENEEWYSGEIDGKSGMFPKNFVEIYHPIVPTANRPVRKTHTQPTQQEPQPTIGKEESKQEQPHGHESESSKPTETVAEPKKEHSELKKEHTATGKVPLPQSYHKEKDPYAVKKQFVAASTSSYVPPVKPRDDPYSVAHPVHDVAKNEPKPAYIEKEENKHVEDDQPKLSLKERIALIQKQQQEEAEREAAAIKRKEERKKKQADEKERLRNQKSGENELTSIKSNELVETIPEEHHHHQPTEKRKSHSEPSAVAIPGMAIPQSNFQKEDEDDDDLRREIERDDHGTENEADEEPEQEEEEEEDDEELKRRRLVERMAKISGGRNMFGMMGIPGQIPSTGSTKITKKSTESPKTSPIATKAPPIPVSRESSSMVEDDEPSESEPNPEVITQSDINKQQQEEEPVHHRHREKEAPPAPPDHHHTHTHSKTKEAPPPPPQIPPVPTSPTNQRAAPQLPTSQPASTIPIPTSVSNYKGDEADEEDETETFEFVDTPQIASVSYHHPRAPPPPIPIQDESEEEEQAPKLPTRIHNKQQQPQSHPRGAPPPIPAGAPPIPIGIPPTRAQTDIHNVVLDPSLTRKKSLQENRSSDQFLNELKIQAKNGLFSTDWYLEENLPEFATRFNLEYEVEKNSIVKKNGRVVDYLDYYINFGDEDSTAILELAYDDSNPNETIKLVNYYVEYK</sequence>
<dbReference type="OrthoDB" id="207120at2759"/>
<feature type="domain" description="SH3" evidence="4">
    <location>
        <begin position="5"/>
        <end position="64"/>
    </location>
</feature>
<dbReference type="SUPFAM" id="SSF50044">
    <property type="entry name" value="SH3-domain"/>
    <property type="match status" value="1"/>
</dbReference>
<protein>
    <recommendedName>
        <fullName evidence="4">SH3 domain-containing protein</fullName>
    </recommendedName>
</protein>
<feature type="compositionally biased region" description="Basic and acidic residues" evidence="3">
    <location>
        <begin position="165"/>
        <end position="211"/>
    </location>
</feature>
<feature type="region of interest" description="Disordered" evidence="3">
    <location>
        <begin position="159"/>
        <end position="588"/>
    </location>
</feature>
<feature type="compositionally biased region" description="Acidic residues" evidence="3">
    <location>
        <begin position="513"/>
        <end position="524"/>
    </location>
</feature>
<evidence type="ECO:0000313" key="5">
    <source>
        <dbReference type="EMBL" id="CAI5756645.1"/>
    </source>
</evidence>
<organism evidence="5 6">
    <name type="scientific">Candida verbasci</name>
    <dbReference type="NCBI Taxonomy" id="1227364"/>
    <lineage>
        <taxon>Eukaryota</taxon>
        <taxon>Fungi</taxon>
        <taxon>Dikarya</taxon>
        <taxon>Ascomycota</taxon>
        <taxon>Saccharomycotina</taxon>
        <taxon>Pichiomycetes</taxon>
        <taxon>Debaryomycetaceae</taxon>
        <taxon>Candida/Lodderomyces clade</taxon>
        <taxon>Candida</taxon>
    </lineage>
</organism>
<dbReference type="Proteomes" id="UP001152885">
    <property type="component" value="Unassembled WGS sequence"/>
</dbReference>
<dbReference type="Gene3D" id="2.30.30.40">
    <property type="entry name" value="SH3 Domains"/>
    <property type="match status" value="1"/>
</dbReference>
<dbReference type="InterPro" id="IPR001452">
    <property type="entry name" value="SH3_domain"/>
</dbReference>
<evidence type="ECO:0000259" key="4">
    <source>
        <dbReference type="PROSITE" id="PS50002"/>
    </source>
</evidence>
<gene>
    <name evidence="5" type="ORF">CANVERA_P1163</name>
</gene>
<feature type="compositionally biased region" description="Basic and acidic residues" evidence="3">
    <location>
        <begin position="311"/>
        <end position="324"/>
    </location>
</feature>
<accession>A0A9W4TUK2</accession>
<comment type="caution">
    <text evidence="5">The sequence shown here is derived from an EMBL/GenBank/DDBJ whole genome shotgun (WGS) entry which is preliminary data.</text>
</comment>
<feature type="compositionally biased region" description="Low complexity" evidence="3">
    <location>
        <begin position="78"/>
        <end position="88"/>
    </location>
</feature>
<reference evidence="5" key="1">
    <citation type="submission" date="2022-12" db="EMBL/GenBank/DDBJ databases">
        <authorList>
            <person name="Brejova B."/>
        </authorList>
    </citation>
    <scope>NUCLEOTIDE SEQUENCE</scope>
</reference>
<dbReference type="AlphaFoldDB" id="A0A9W4TUK2"/>
<dbReference type="Pfam" id="PF00018">
    <property type="entry name" value="SH3_1"/>
    <property type="match status" value="1"/>
</dbReference>
<evidence type="ECO:0000256" key="3">
    <source>
        <dbReference type="SAM" id="MobiDB-lite"/>
    </source>
</evidence>
<feature type="compositionally biased region" description="Basic and acidic residues" evidence="3">
    <location>
        <begin position="239"/>
        <end position="253"/>
    </location>
</feature>
<dbReference type="GO" id="GO:0030447">
    <property type="term" value="P:filamentous growth"/>
    <property type="evidence" value="ECO:0007669"/>
    <property type="project" value="UniProtKB-ARBA"/>
</dbReference>
<feature type="compositionally biased region" description="Pro residues" evidence="3">
    <location>
        <begin position="578"/>
        <end position="588"/>
    </location>
</feature>
<dbReference type="EMBL" id="CANTUO010000001">
    <property type="protein sequence ID" value="CAI5756645.1"/>
    <property type="molecule type" value="Genomic_DNA"/>
</dbReference>
<feature type="compositionally biased region" description="Acidic residues" evidence="3">
    <location>
        <begin position="325"/>
        <end position="342"/>
    </location>
</feature>
<dbReference type="PRINTS" id="PR00452">
    <property type="entry name" value="SH3DOMAIN"/>
</dbReference>
<feature type="compositionally biased region" description="Basic and acidic residues" evidence="3">
    <location>
        <begin position="90"/>
        <end position="129"/>
    </location>
</feature>
<feature type="compositionally biased region" description="Basic and acidic residues" evidence="3">
    <location>
        <begin position="269"/>
        <end position="280"/>
    </location>
</feature>
<proteinExistence type="predicted"/>
<feature type="compositionally biased region" description="Polar residues" evidence="3">
    <location>
        <begin position="483"/>
        <end position="508"/>
    </location>
</feature>
<evidence type="ECO:0000256" key="1">
    <source>
        <dbReference type="ARBA" id="ARBA00022443"/>
    </source>
</evidence>
<keyword evidence="1 2" id="KW-0728">SH3 domain</keyword>
<feature type="compositionally biased region" description="Pro residues" evidence="3">
    <location>
        <begin position="468"/>
        <end position="480"/>
    </location>
</feature>
<feature type="region of interest" description="Disordered" evidence="3">
    <location>
        <begin position="68"/>
        <end position="145"/>
    </location>
</feature>
<dbReference type="PROSITE" id="PS50002">
    <property type="entry name" value="SH3"/>
    <property type="match status" value="1"/>
</dbReference>
<keyword evidence="6" id="KW-1185">Reference proteome</keyword>
<dbReference type="InterPro" id="IPR036028">
    <property type="entry name" value="SH3-like_dom_sf"/>
</dbReference>